<keyword evidence="1" id="KW-0614">Plasmid</keyword>
<evidence type="ECO:0000313" key="1">
    <source>
        <dbReference type="EMBL" id="AHE38779.1"/>
    </source>
</evidence>
<organism evidence="1">
    <name type="scientific">Streptomyces sp. FR1</name>
    <dbReference type="NCBI Taxonomy" id="349971"/>
    <lineage>
        <taxon>Bacteria</taxon>
        <taxon>Bacillati</taxon>
        <taxon>Actinomycetota</taxon>
        <taxon>Actinomycetes</taxon>
        <taxon>Kitasatosporales</taxon>
        <taxon>Streptomycetaceae</taxon>
        <taxon>Streptomyces</taxon>
    </lineage>
</organism>
<sequence length="91" mass="9973">MTLDQDTVNAVFAAAENTHWVNTTLGPMTLVTVNGVEYTVDIHRSGRYFAAINWASEWDNITAVQGANASTEQHRALALAATTKLGCWVRH</sequence>
<geneLocation type="plasmid" evidence="1">
    <name>pFRL3</name>
</geneLocation>
<accession>V9Z453</accession>
<dbReference type="EMBL" id="KF602048">
    <property type="protein sequence ID" value="AHE38779.1"/>
    <property type="molecule type" value="Genomic_DNA"/>
</dbReference>
<dbReference type="AlphaFoldDB" id="V9Z453"/>
<proteinExistence type="predicted"/>
<dbReference type="RefSeq" id="WP_024126161.1">
    <property type="nucleotide sequence ID" value="NC_023283.1"/>
</dbReference>
<gene>
    <name evidence="1" type="ORF">pFRL3_2c</name>
</gene>
<name>V9Z453_9ACTN</name>
<protein>
    <submittedName>
        <fullName evidence="1">Uncharacterized protein</fullName>
    </submittedName>
</protein>
<reference evidence="1" key="1">
    <citation type="submission" date="2013-09" db="EMBL/GenBank/DDBJ databases">
        <title>Complete nucleotide sequence of Streptomyces linear plasmid pFRL3.</title>
        <authorList>
            <person name="Chen Z."/>
            <person name="Fang P."/>
            <person name="Qin Z."/>
        </authorList>
    </citation>
    <scope>NUCLEOTIDE SEQUENCE</scope>
    <source>
        <plasmid evidence="1">pFRL3</plasmid>
    </source>
</reference>